<evidence type="ECO:0000313" key="2">
    <source>
        <dbReference type="EMBL" id="KAL1851011.1"/>
    </source>
</evidence>
<accession>A0ABR3W1Q1</accession>
<organism evidence="2 3">
    <name type="scientific">Phialemonium thermophilum</name>
    <dbReference type="NCBI Taxonomy" id="223376"/>
    <lineage>
        <taxon>Eukaryota</taxon>
        <taxon>Fungi</taxon>
        <taxon>Dikarya</taxon>
        <taxon>Ascomycota</taxon>
        <taxon>Pezizomycotina</taxon>
        <taxon>Sordariomycetes</taxon>
        <taxon>Sordariomycetidae</taxon>
        <taxon>Cephalothecales</taxon>
        <taxon>Cephalothecaceae</taxon>
        <taxon>Phialemonium</taxon>
    </lineage>
</organism>
<dbReference type="Proteomes" id="UP001586593">
    <property type="component" value="Unassembled WGS sequence"/>
</dbReference>
<dbReference type="EMBL" id="JAZHXJ010000804">
    <property type="protein sequence ID" value="KAL1851011.1"/>
    <property type="molecule type" value="Genomic_DNA"/>
</dbReference>
<feature type="compositionally biased region" description="Basic and acidic residues" evidence="1">
    <location>
        <begin position="200"/>
        <end position="212"/>
    </location>
</feature>
<protein>
    <submittedName>
        <fullName evidence="2">Uncharacterized protein</fullName>
    </submittedName>
</protein>
<sequence length="212" mass="23868">MGGRFGRWGLSKPGTCRAPKAQWGAVRGKALGSWEWRGRHLGGKALAGGLDGRPDLDNEQWSWSHLIRISDISGYEDRHGHCRTDDRPFDIPQVSDLHPTGEAHTWTAGATIWSDLDDGTLGRQHPGLHKAHLSFVLGQMVRVKETMIFERIYAMPCLTKRGPPLPDVLLLSDPLGVHRLNRRQKRKKQDNPAETPPYAELDKMDASRRWMG</sequence>
<proteinExistence type="predicted"/>
<comment type="caution">
    <text evidence="2">The sequence shown here is derived from an EMBL/GenBank/DDBJ whole genome shotgun (WGS) entry which is preliminary data.</text>
</comment>
<keyword evidence="3" id="KW-1185">Reference proteome</keyword>
<evidence type="ECO:0000256" key="1">
    <source>
        <dbReference type="SAM" id="MobiDB-lite"/>
    </source>
</evidence>
<feature type="region of interest" description="Disordered" evidence="1">
    <location>
        <begin position="180"/>
        <end position="212"/>
    </location>
</feature>
<name>A0ABR3W1Q1_9PEZI</name>
<reference evidence="2 3" key="1">
    <citation type="journal article" date="2024" name="Commun. Biol.">
        <title>Comparative genomic analysis of thermophilic fungi reveals convergent evolutionary adaptations and gene losses.</title>
        <authorList>
            <person name="Steindorff A.S."/>
            <person name="Aguilar-Pontes M.V."/>
            <person name="Robinson A.J."/>
            <person name="Andreopoulos B."/>
            <person name="LaButti K."/>
            <person name="Kuo A."/>
            <person name="Mondo S."/>
            <person name="Riley R."/>
            <person name="Otillar R."/>
            <person name="Haridas S."/>
            <person name="Lipzen A."/>
            <person name="Grimwood J."/>
            <person name="Schmutz J."/>
            <person name="Clum A."/>
            <person name="Reid I.D."/>
            <person name="Moisan M.C."/>
            <person name="Butler G."/>
            <person name="Nguyen T.T.M."/>
            <person name="Dewar K."/>
            <person name="Conant G."/>
            <person name="Drula E."/>
            <person name="Henrissat B."/>
            <person name="Hansel C."/>
            <person name="Singer S."/>
            <person name="Hutchinson M.I."/>
            <person name="de Vries R.P."/>
            <person name="Natvig D.O."/>
            <person name="Powell A.J."/>
            <person name="Tsang A."/>
            <person name="Grigoriev I.V."/>
        </authorList>
    </citation>
    <scope>NUCLEOTIDE SEQUENCE [LARGE SCALE GENOMIC DNA]</scope>
    <source>
        <strain evidence="2 3">ATCC 24622</strain>
    </source>
</reference>
<gene>
    <name evidence="2" type="ORF">VTK73DRAFT_9556</name>
</gene>
<evidence type="ECO:0000313" key="3">
    <source>
        <dbReference type="Proteomes" id="UP001586593"/>
    </source>
</evidence>